<dbReference type="Proteomes" id="UP000198949">
    <property type="component" value="Unassembled WGS sequence"/>
</dbReference>
<accession>A0A1G6Y2U6</accession>
<dbReference type="EMBL" id="FNAD01000008">
    <property type="protein sequence ID" value="SDD84718.1"/>
    <property type="molecule type" value="Genomic_DNA"/>
</dbReference>
<name>A0A1G6Y2U6_9ACTN</name>
<keyword evidence="4" id="KW-1185">Reference proteome</keyword>
<evidence type="ECO:0000313" key="3">
    <source>
        <dbReference type="EMBL" id="SDD84718.1"/>
    </source>
</evidence>
<dbReference type="OrthoDB" id="4568353at2"/>
<sequence length="506" mass="53377">MELIDGASPRFRAPMPGWRIAPIPGRGATTGNPIPSESTGVLDLRVGHCRGPAARTIAEAAVLIDERERAGDPVAAKGDLRSSLVPVVLVDGDPVAAGWGRIALPLPAGRHLVEVQSQHSRTWRACEIEAEATTALDYIGMLGDVHRAYGLPEDIADTADTAGNPKAPVAPQRTSGSRSDEPGAVRGLLAGYTGHTLGPRGRLEFWQYLPANARGRRSFHLFLLALVVGVVSSLLLASFGVAAAAALLSGAAVWIAALAGWAVRVLWTTLRFNRGEPEAALKTPEALLQVPGADPRAGSGRVLRPAILDPAGPLPELGHGAAAILVDARFVKADLTSAELALQLPQGQSRISGPQRRALDDLGELVPIRHRFAVPPPEITLGPADPGAGVPVAATWTRMWIEVPPGSHRLTVRTPAAPMPLSGPAEPAETRSATVNLAAGQVARVDLAVEVTAVPDPAEPLLHRWRCRIDRLGPAPAAETRPAPRADVRGGLRRALTGRYWERPDR</sequence>
<organism evidence="3 4">
    <name type="scientific">Glycomyces harbinensis</name>
    <dbReference type="NCBI Taxonomy" id="58114"/>
    <lineage>
        <taxon>Bacteria</taxon>
        <taxon>Bacillati</taxon>
        <taxon>Actinomycetota</taxon>
        <taxon>Actinomycetes</taxon>
        <taxon>Glycomycetales</taxon>
        <taxon>Glycomycetaceae</taxon>
        <taxon>Glycomyces</taxon>
    </lineage>
</organism>
<evidence type="ECO:0000256" key="1">
    <source>
        <dbReference type="SAM" id="MobiDB-lite"/>
    </source>
</evidence>
<feature type="region of interest" description="Disordered" evidence="1">
    <location>
        <begin position="156"/>
        <end position="182"/>
    </location>
</feature>
<feature type="transmembrane region" description="Helical" evidence="2">
    <location>
        <begin position="245"/>
        <end position="267"/>
    </location>
</feature>
<dbReference type="STRING" id="58114.SAMN05216270_108103"/>
<dbReference type="AlphaFoldDB" id="A0A1G6Y2U6"/>
<gene>
    <name evidence="3" type="ORF">SAMN05216270_108103</name>
</gene>
<evidence type="ECO:0000313" key="4">
    <source>
        <dbReference type="Proteomes" id="UP000198949"/>
    </source>
</evidence>
<protein>
    <submittedName>
        <fullName evidence="3">Uncharacterized protein</fullName>
    </submittedName>
</protein>
<reference evidence="4" key="1">
    <citation type="submission" date="2016-10" db="EMBL/GenBank/DDBJ databases">
        <authorList>
            <person name="Varghese N."/>
            <person name="Submissions S."/>
        </authorList>
    </citation>
    <scope>NUCLEOTIDE SEQUENCE [LARGE SCALE GENOMIC DNA]</scope>
    <source>
        <strain evidence="4">CGMCC 4.3516</strain>
    </source>
</reference>
<keyword evidence="2" id="KW-0472">Membrane</keyword>
<keyword evidence="2" id="KW-0812">Transmembrane</keyword>
<feature type="transmembrane region" description="Helical" evidence="2">
    <location>
        <begin position="219"/>
        <end position="239"/>
    </location>
</feature>
<proteinExistence type="predicted"/>
<keyword evidence="2" id="KW-1133">Transmembrane helix</keyword>
<evidence type="ECO:0000256" key="2">
    <source>
        <dbReference type="SAM" id="Phobius"/>
    </source>
</evidence>
<dbReference type="RefSeq" id="WP_091036366.1">
    <property type="nucleotide sequence ID" value="NZ_FNAD01000008.1"/>
</dbReference>